<dbReference type="CDD" id="cd06170">
    <property type="entry name" value="LuxR_C_like"/>
    <property type="match status" value="1"/>
</dbReference>
<comment type="caution">
    <text evidence="6">The sequence shown here is derived from an EMBL/GenBank/DDBJ whole genome shotgun (WGS) entry which is preliminary data.</text>
</comment>
<organism evidence="6 7">
    <name type="scientific">Marinactinospora rubrisoli</name>
    <dbReference type="NCBI Taxonomy" id="2715399"/>
    <lineage>
        <taxon>Bacteria</taxon>
        <taxon>Bacillati</taxon>
        <taxon>Actinomycetota</taxon>
        <taxon>Actinomycetes</taxon>
        <taxon>Streptosporangiales</taxon>
        <taxon>Nocardiopsidaceae</taxon>
        <taxon>Marinactinospora</taxon>
    </lineage>
</organism>
<dbReference type="SMART" id="SM00448">
    <property type="entry name" value="REC"/>
    <property type="match status" value="1"/>
</dbReference>
<dbReference type="CDD" id="cd17535">
    <property type="entry name" value="REC_NarL-like"/>
    <property type="match status" value="1"/>
</dbReference>
<dbReference type="Gene3D" id="3.40.50.2300">
    <property type="match status" value="1"/>
</dbReference>
<dbReference type="InterPro" id="IPR016032">
    <property type="entry name" value="Sig_transdc_resp-reg_C-effctor"/>
</dbReference>
<dbReference type="PRINTS" id="PR00038">
    <property type="entry name" value="HTHLUXR"/>
</dbReference>
<dbReference type="InterPro" id="IPR011006">
    <property type="entry name" value="CheY-like_superfamily"/>
</dbReference>
<name>A0ABW2KQ67_9ACTN</name>
<evidence type="ECO:0000259" key="5">
    <source>
        <dbReference type="PROSITE" id="PS50110"/>
    </source>
</evidence>
<evidence type="ECO:0000256" key="2">
    <source>
        <dbReference type="ARBA" id="ARBA00023125"/>
    </source>
</evidence>
<keyword evidence="2" id="KW-0238">DNA-binding</keyword>
<dbReference type="EMBL" id="JBHTBH010000022">
    <property type="protein sequence ID" value="MFC7331445.1"/>
    <property type="molecule type" value="Genomic_DNA"/>
</dbReference>
<feature type="domain" description="HTH luxR-type" evidence="4">
    <location>
        <begin position="139"/>
        <end position="204"/>
    </location>
</feature>
<evidence type="ECO:0000256" key="1">
    <source>
        <dbReference type="ARBA" id="ARBA00022553"/>
    </source>
</evidence>
<proteinExistence type="predicted"/>
<reference evidence="7" key="1">
    <citation type="journal article" date="2019" name="Int. J. Syst. Evol. Microbiol.">
        <title>The Global Catalogue of Microorganisms (GCM) 10K type strain sequencing project: providing services to taxonomists for standard genome sequencing and annotation.</title>
        <authorList>
            <consortium name="The Broad Institute Genomics Platform"/>
            <consortium name="The Broad Institute Genome Sequencing Center for Infectious Disease"/>
            <person name="Wu L."/>
            <person name="Ma J."/>
        </authorList>
    </citation>
    <scope>NUCLEOTIDE SEQUENCE [LARGE SCALE GENOMIC DNA]</scope>
    <source>
        <strain evidence="7">CGMCC 4.7382</strain>
    </source>
</reference>
<dbReference type="InterPro" id="IPR039420">
    <property type="entry name" value="WalR-like"/>
</dbReference>
<dbReference type="RefSeq" id="WP_379874290.1">
    <property type="nucleotide sequence ID" value="NZ_JBHTBH010000022.1"/>
</dbReference>
<sequence length="221" mass="23858">MPSIRILIADDHTLLRNALTELLHMEKDFQVVAVAGDASEAVRRAAEHQPDVVLLDIQMPGNDHPPTTLQRFRRVAPATQVLVLTMYDDARLAKELLPLGIRGYLHKSVTAGALASAVREASSPASTVTLSLSPEMLSEAPAKGPLSPREVQVIELAARGLSNYQIARKLDITEGTVKRHMRNIFDKLGAQSRVEAANIAVASGLIASPIVVPRARRAVTS</sequence>
<keyword evidence="1 3" id="KW-0597">Phosphoprotein</keyword>
<dbReference type="SUPFAM" id="SSF52172">
    <property type="entry name" value="CheY-like"/>
    <property type="match status" value="1"/>
</dbReference>
<feature type="domain" description="Response regulatory" evidence="5">
    <location>
        <begin position="5"/>
        <end position="122"/>
    </location>
</feature>
<dbReference type="Gene3D" id="1.10.10.10">
    <property type="entry name" value="Winged helix-like DNA-binding domain superfamily/Winged helix DNA-binding domain"/>
    <property type="match status" value="1"/>
</dbReference>
<dbReference type="InterPro" id="IPR036388">
    <property type="entry name" value="WH-like_DNA-bd_sf"/>
</dbReference>
<dbReference type="SUPFAM" id="SSF46894">
    <property type="entry name" value="C-terminal effector domain of the bipartite response regulators"/>
    <property type="match status" value="1"/>
</dbReference>
<dbReference type="PROSITE" id="PS00622">
    <property type="entry name" value="HTH_LUXR_1"/>
    <property type="match status" value="1"/>
</dbReference>
<accession>A0ABW2KQ67</accession>
<dbReference type="PANTHER" id="PTHR43214:SF42">
    <property type="entry name" value="TRANSCRIPTIONAL REGULATORY PROTEIN DESR"/>
    <property type="match status" value="1"/>
</dbReference>
<feature type="modified residue" description="4-aspartylphosphate" evidence="3">
    <location>
        <position position="56"/>
    </location>
</feature>
<dbReference type="Pfam" id="PF00072">
    <property type="entry name" value="Response_reg"/>
    <property type="match status" value="1"/>
</dbReference>
<evidence type="ECO:0000256" key="3">
    <source>
        <dbReference type="PROSITE-ProRule" id="PRU00169"/>
    </source>
</evidence>
<dbReference type="SMART" id="SM00421">
    <property type="entry name" value="HTH_LUXR"/>
    <property type="match status" value="1"/>
</dbReference>
<protein>
    <submittedName>
        <fullName evidence="6">Response regulator</fullName>
    </submittedName>
</protein>
<dbReference type="Pfam" id="PF00196">
    <property type="entry name" value="GerE"/>
    <property type="match status" value="1"/>
</dbReference>
<evidence type="ECO:0000313" key="7">
    <source>
        <dbReference type="Proteomes" id="UP001596540"/>
    </source>
</evidence>
<dbReference type="PANTHER" id="PTHR43214">
    <property type="entry name" value="TWO-COMPONENT RESPONSE REGULATOR"/>
    <property type="match status" value="1"/>
</dbReference>
<dbReference type="InterPro" id="IPR058245">
    <property type="entry name" value="NreC/VraR/RcsB-like_REC"/>
</dbReference>
<gene>
    <name evidence="6" type="ORF">ACFQRF_27245</name>
</gene>
<dbReference type="InterPro" id="IPR001789">
    <property type="entry name" value="Sig_transdc_resp-reg_receiver"/>
</dbReference>
<evidence type="ECO:0000259" key="4">
    <source>
        <dbReference type="PROSITE" id="PS50043"/>
    </source>
</evidence>
<evidence type="ECO:0000313" key="6">
    <source>
        <dbReference type="EMBL" id="MFC7331445.1"/>
    </source>
</evidence>
<dbReference type="PROSITE" id="PS50110">
    <property type="entry name" value="RESPONSE_REGULATORY"/>
    <property type="match status" value="1"/>
</dbReference>
<dbReference type="InterPro" id="IPR000792">
    <property type="entry name" value="Tscrpt_reg_LuxR_C"/>
</dbReference>
<dbReference type="Proteomes" id="UP001596540">
    <property type="component" value="Unassembled WGS sequence"/>
</dbReference>
<keyword evidence="7" id="KW-1185">Reference proteome</keyword>
<dbReference type="PROSITE" id="PS50043">
    <property type="entry name" value="HTH_LUXR_2"/>
    <property type="match status" value="1"/>
</dbReference>